<dbReference type="AlphaFoldDB" id="A0A9Q3H404"/>
<dbReference type="EMBL" id="AVOT02009639">
    <property type="protein sequence ID" value="MBW0488530.1"/>
    <property type="molecule type" value="Genomic_DNA"/>
</dbReference>
<dbReference type="Proteomes" id="UP000765509">
    <property type="component" value="Unassembled WGS sequence"/>
</dbReference>
<organism evidence="1 2">
    <name type="scientific">Austropuccinia psidii MF-1</name>
    <dbReference type="NCBI Taxonomy" id="1389203"/>
    <lineage>
        <taxon>Eukaryota</taxon>
        <taxon>Fungi</taxon>
        <taxon>Dikarya</taxon>
        <taxon>Basidiomycota</taxon>
        <taxon>Pucciniomycotina</taxon>
        <taxon>Pucciniomycetes</taxon>
        <taxon>Pucciniales</taxon>
        <taxon>Sphaerophragmiaceae</taxon>
        <taxon>Austropuccinia</taxon>
    </lineage>
</organism>
<name>A0A9Q3H404_9BASI</name>
<comment type="caution">
    <text evidence="1">The sequence shown here is derived from an EMBL/GenBank/DDBJ whole genome shotgun (WGS) entry which is preliminary data.</text>
</comment>
<proteinExistence type="predicted"/>
<reference evidence="1" key="1">
    <citation type="submission" date="2021-03" db="EMBL/GenBank/DDBJ databases">
        <title>Draft genome sequence of rust myrtle Austropuccinia psidii MF-1, a brazilian biotype.</title>
        <authorList>
            <person name="Quecine M.C."/>
            <person name="Pachon D.M.R."/>
            <person name="Bonatelli M.L."/>
            <person name="Correr F.H."/>
            <person name="Franceschini L.M."/>
            <person name="Leite T.F."/>
            <person name="Margarido G.R.A."/>
            <person name="Almeida C.A."/>
            <person name="Ferrarezi J.A."/>
            <person name="Labate C.A."/>
        </authorList>
    </citation>
    <scope>NUCLEOTIDE SEQUENCE</scope>
    <source>
        <strain evidence="1">MF-1</strain>
    </source>
</reference>
<evidence type="ECO:0000313" key="1">
    <source>
        <dbReference type="EMBL" id="MBW0488530.1"/>
    </source>
</evidence>
<protein>
    <submittedName>
        <fullName evidence="1">Uncharacterized protein</fullName>
    </submittedName>
</protein>
<evidence type="ECO:0000313" key="2">
    <source>
        <dbReference type="Proteomes" id="UP000765509"/>
    </source>
</evidence>
<accession>A0A9Q3H404</accession>
<sequence length="161" mass="18479">MWTTFLWKMGQMLLTKIYAYLSSFTLFWIPSLRDSLNCNHFLLSTLTLISPHINLSLSSTNMEGPVVDTNERWGEHYSLSRQNPHKGKELQNSDRELNEDHILGLLLQPEKTSQNAINASFQNTLELIMTTHGQMPSFGKIVSVLKSFTRKMKAKKISRGH</sequence>
<gene>
    <name evidence="1" type="ORF">O181_028245</name>
</gene>
<keyword evidence="2" id="KW-1185">Reference proteome</keyword>